<evidence type="ECO:0000256" key="5">
    <source>
        <dbReference type="SAM" id="Phobius"/>
    </source>
</evidence>
<evidence type="ECO:0000256" key="2">
    <source>
        <dbReference type="ARBA" id="ARBA00022692"/>
    </source>
</evidence>
<dbReference type="Pfam" id="PF04140">
    <property type="entry name" value="ICMT"/>
    <property type="match status" value="1"/>
</dbReference>
<dbReference type="Proteomes" id="UP000637423">
    <property type="component" value="Unassembled WGS sequence"/>
</dbReference>
<evidence type="ECO:0000256" key="1">
    <source>
        <dbReference type="ARBA" id="ARBA00004141"/>
    </source>
</evidence>
<dbReference type="GO" id="GO:0004671">
    <property type="term" value="F:protein C-terminal S-isoprenylcysteine carboxyl O-methyltransferase activity"/>
    <property type="evidence" value="ECO:0007669"/>
    <property type="project" value="InterPro"/>
</dbReference>
<keyword evidence="7" id="KW-1185">Reference proteome</keyword>
<evidence type="ECO:0000313" key="7">
    <source>
        <dbReference type="Proteomes" id="UP000637423"/>
    </source>
</evidence>
<evidence type="ECO:0000256" key="4">
    <source>
        <dbReference type="ARBA" id="ARBA00023136"/>
    </source>
</evidence>
<dbReference type="GO" id="GO:0016020">
    <property type="term" value="C:membrane"/>
    <property type="evidence" value="ECO:0007669"/>
    <property type="project" value="UniProtKB-SubCell"/>
</dbReference>
<dbReference type="PANTHER" id="PTHR43847:SF1">
    <property type="entry name" value="BLL3993 PROTEIN"/>
    <property type="match status" value="1"/>
</dbReference>
<evidence type="ECO:0000256" key="3">
    <source>
        <dbReference type="ARBA" id="ARBA00022989"/>
    </source>
</evidence>
<feature type="transmembrane region" description="Helical" evidence="5">
    <location>
        <begin position="6"/>
        <end position="27"/>
    </location>
</feature>
<keyword evidence="3 5" id="KW-1133">Transmembrane helix</keyword>
<reference evidence="6" key="2">
    <citation type="submission" date="2020-09" db="EMBL/GenBank/DDBJ databases">
        <authorList>
            <person name="Sun Q."/>
            <person name="Zhou Y."/>
        </authorList>
    </citation>
    <scope>NUCLEOTIDE SEQUENCE</scope>
    <source>
        <strain evidence="6">CGMCC 1.10998</strain>
    </source>
</reference>
<feature type="transmembrane region" description="Helical" evidence="5">
    <location>
        <begin position="69"/>
        <end position="86"/>
    </location>
</feature>
<reference evidence="6" key="1">
    <citation type="journal article" date="2014" name="Int. J. Syst. Evol. Microbiol.">
        <title>Complete genome sequence of Corynebacterium casei LMG S-19264T (=DSM 44701T), isolated from a smear-ripened cheese.</title>
        <authorList>
            <consortium name="US DOE Joint Genome Institute (JGI-PGF)"/>
            <person name="Walter F."/>
            <person name="Albersmeier A."/>
            <person name="Kalinowski J."/>
            <person name="Ruckert C."/>
        </authorList>
    </citation>
    <scope>NUCLEOTIDE SEQUENCE</scope>
    <source>
        <strain evidence="6">CGMCC 1.10998</strain>
    </source>
</reference>
<dbReference type="InterPro" id="IPR007269">
    <property type="entry name" value="ICMT_MeTrfase"/>
</dbReference>
<sequence>MDFKLYFAPALLAIYCLSEFFVVRLKFSGKYSGKKDRGSLYLLMSVFVLSLGLARFVRLHVPQAQSEVLEQMAALGVCLFLLGLIVRWASIIHLGRFFTVDVAIAAGHTVVDTGPYRYIRHPSYTGLMLQFLGIGICSGNILALLTLMTPIFLVLRYRIYIEEAALSEGLGMAYADYMRKTRRLIPFVY</sequence>
<dbReference type="EMBL" id="BMED01000001">
    <property type="protein sequence ID" value="GGC65263.1"/>
    <property type="molecule type" value="Genomic_DNA"/>
</dbReference>
<evidence type="ECO:0008006" key="8">
    <source>
        <dbReference type="Google" id="ProtNLM"/>
    </source>
</evidence>
<comment type="subcellular location">
    <subcellularLocation>
        <location evidence="1">Membrane</location>
        <topology evidence="1">Multi-pass membrane protein</topology>
    </subcellularLocation>
</comment>
<dbReference type="InterPro" id="IPR052527">
    <property type="entry name" value="Metal_cation-efflux_comp"/>
</dbReference>
<dbReference type="RefSeq" id="WP_188564869.1">
    <property type="nucleotide sequence ID" value="NZ_BMED01000001.1"/>
</dbReference>
<dbReference type="AlphaFoldDB" id="A0A916XEU4"/>
<keyword evidence="4 5" id="KW-0472">Membrane</keyword>
<proteinExistence type="predicted"/>
<organism evidence="6 7">
    <name type="scientific">Undibacterium terreum</name>
    <dbReference type="NCBI Taxonomy" id="1224302"/>
    <lineage>
        <taxon>Bacteria</taxon>
        <taxon>Pseudomonadati</taxon>
        <taxon>Pseudomonadota</taxon>
        <taxon>Betaproteobacteria</taxon>
        <taxon>Burkholderiales</taxon>
        <taxon>Oxalobacteraceae</taxon>
        <taxon>Undibacterium</taxon>
    </lineage>
</organism>
<protein>
    <recommendedName>
        <fullName evidence="8">Isoprenylcysteine carboxylmethyltransferase family protein</fullName>
    </recommendedName>
</protein>
<name>A0A916XEU4_9BURK</name>
<feature type="transmembrane region" description="Helical" evidence="5">
    <location>
        <begin position="39"/>
        <end position="57"/>
    </location>
</feature>
<comment type="caution">
    <text evidence="6">The sequence shown here is derived from an EMBL/GenBank/DDBJ whole genome shotgun (WGS) entry which is preliminary data.</text>
</comment>
<gene>
    <name evidence="6" type="ORF">GCM10011396_10300</name>
</gene>
<feature type="transmembrane region" description="Helical" evidence="5">
    <location>
        <begin position="131"/>
        <end position="155"/>
    </location>
</feature>
<dbReference type="PANTHER" id="PTHR43847">
    <property type="entry name" value="BLL3993 PROTEIN"/>
    <property type="match status" value="1"/>
</dbReference>
<keyword evidence="2 5" id="KW-0812">Transmembrane</keyword>
<dbReference type="PROSITE" id="PS50244">
    <property type="entry name" value="S5A_REDUCTASE"/>
    <property type="match status" value="1"/>
</dbReference>
<evidence type="ECO:0000313" key="6">
    <source>
        <dbReference type="EMBL" id="GGC65263.1"/>
    </source>
</evidence>
<accession>A0A916XEU4</accession>
<dbReference type="Gene3D" id="1.20.120.1630">
    <property type="match status" value="1"/>
</dbReference>